<evidence type="ECO:0000256" key="4">
    <source>
        <dbReference type="ARBA" id="ARBA00023203"/>
    </source>
</evidence>
<comment type="caution">
    <text evidence="7">The sequence shown here is derived from an EMBL/GenBank/DDBJ whole genome shotgun (WGS) entry which is preliminary data.</text>
</comment>
<dbReference type="GO" id="GO:0051015">
    <property type="term" value="F:actin filament binding"/>
    <property type="evidence" value="ECO:0007669"/>
    <property type="project" value="InterPro"/>
</dbReference>
<dbReference type="EMBL" id="JAEFCI010003432">
    <property type="protein sequence ID" value="KAG5461579.1"/>
    <property type="molecule type" value="Genomic_DNA"/>
</dbReference>
<feature type="non-terminal residue" evidence="7">
    <location>
        <position position="1"/>
    </location>
</feature>
<keyword evidence="3" id="KW-0963">Cytoplasm</keyword>
<keyword evidence="6" id="KW-0812">Transmembrane</keyword>
<evidence type="ECO:0000256" key="3">
    <source>
        <dbReference type="ARBA" id="ARBA00022490"/>
    </source>
</evidence>
<feature type="region of interest" description="Disordered" evidence="5">
    <location>
        <begin position="1124"/>
        <end position="1147"/>
    </location>
</feature>
<feature type="region of interest" description="Disordered" evidence="5">
    <location>
        <begin position="861"/>
        <end position="1060"/>
    </location>
</feature>
<dbReference type="Pfam" id="PF01044">
    <property type="entry name" value="Vinculin"/>
    <property type="match status" value="1"/>
</dbReference>
<dbReference type="OrthoDB" id="29742at2759"/>
<dbReference type="GO" id="GO:0007155">
    <property type="term" value="P:cell adhesion"/>
    <property type="evidence" value="ECO:0007669"/>
    <property type="project" value="InterPro"/>
</dbReference>
<comment type="subcellular location">
    <subcellularLocation>
        <location evidence="1">Cytoplasm</location>
    </subcellularLocation>
</comment>
<feature type="compositionally biased region" description="Basic and acidic residues" evidence="5">
    <location>
        <begin position="1032"/>
        <end position="1047"/>
    </location>
</feature>
<evidence type="ECO:0000256" key="6">
    <source>
        <dbReference type="SAM" id="Phobius"/>
    </source>
</evidence>
<gene>
    <name evidence="7" type="ORF">BJ554DRAFT_6206</name>
</gene>
<feature type="region of interest" description="Disordered" evidence="5">
    <location>
        <begin position="682"/>
        <end position="726"/>
    </location>
</feature>
<feature type="compositionally biased region" description="Gly residues" evidence="5">
    <location>
        <begin position="959"/>
        <end position="972"/>
    </location>
</feature>
<dbReference type="PANTHER" id="PTHR46180">
    <property type="entry name" value="VINCULIN"/>
    <property type="match status" value="1"/>
</dbReference>
<sequence length="1170" mass="127153">EKISKKLLRKEKKKKKKKKEKKTLFLDNKTPAAVLLETAPKTPTRPPSTPLAGRPAPRRAYGTSRAMRTQSNKQVIEPIAHAVAQLVLLNSDAELRNAPIPDLRQVASVVEEQVAGLVQVGSQMMQSPEADETLRKDMSAASKHVSEAARRLAAAADALAEDPYSQSARKDLSEAAKGLLAGTAGVLDAYDENEIRRIVENCRRAAELIAGLRDKLPIDKLVETVRTMCRLLVQLTKQCTVRSKELLSEQLAWRLLAAINVIERRTPLLVSACKSAALNPHNGAAVKCRDGFADEILSVCKEIERVVTTRIMEEQQEEVQSERNLAAACKEISNLLLDVRHVVASHDDENLASLVGGIRKHVDVITTVANRLADTTDQNRKQHLQAISASLQDSCELVAQAASRAAKQTGNPETERELSLSLTKARWAVKAAATAMNRAVIKDVMRGLAEIISHVAPGTQLARLYDAAVVGNRSKLDEALAVFSDAHRSVDADASFALEVSDADPVTRRAARAKASQLADLLPKLASAAQAAVVNPNEQGAWAHFSAVVGAWEETAADFEKKLIVEDGIFGVRDLAAAAKDVVDDRSQELAAALRNQDVASYEVAVAQLSAAVQCVNALHRLQAVNADDVDYRRQLEEGTSALTEGLRLLSRKFSRGQSFADAAKQASETISARVAALTSLTGRPADAEQETAPAGERPEEGWTAAAPPGENESEQKTAGGAAHAAPNNVAAEADEAALLSDADVVIVDAEEPQPLSFEEAQKNPIAVRSPPPPPPFPPSSSPLPPLLRLRFPSCGAKPQSRRFPMVGNGQRDCQPGEWHIEQAGLARGAVQVDDGGGEKGPDRGRQVHLDRRAGNLLVRRAVGRGVHGQAPQEQPREGHRTAADDRAAAEDRLRGEGVQPAQQGGRAAARRVRAEPLGSDPERRARVRVRQHPRAPGRSGAAEVPPQRVPREARGGCRRGGGVRPAPGGGVRLRQAGRVRPHAGGARRLARLAQERRPRRTSGAPRDASRPGARGPSGAAATRRTTRSRRREAVRERERERERERTNVCGGPAPGGAILRPAIGRRTKAARCRKRQTQEIFLCRFFYLFYFIFFVLFLRSIHRRVHAADLAVFEGERPVHAKKNNELYRRKKKKKKKKGKKKMPSDAPLGLLLVLPSFSFIFTETKKKK</sequence>
<feature type="compositionally biased region" description="Basic residues" evidence="5">
    <location>
        <begin position="1130"/>
        <end position="1143"/>
    </location>
</feature>
<accession>A0A8H7ZY35</accession>
<comment type="similarity">
    <text evidence="2">Belongs to the vinculin/alpha-catenin family.</text>
</comment>
<keyword evidence="6" id="KW-1133">Transmembrane helix</keyword>
<feature type="compositionally biased region" description="Low complexity" evidence="5">
    <location>
        <begin position="1011"/>
        <end position="1024"/>
    </location>
</feature>
<evidence type="ECO:0000313" key="7">
    <source>
        <dbReference type="EMBL" id="KAG5461579.1"/>
    </source>
</evidence>
<proteinExistence type="inferred from homology"/>
<evidence type="ECO:0000256" key="5">
    <source>
        <dbReference type="SAM" id="MobiDB-lite"/>
    </source>
</evidence>
<evidence type="ECO:0000256" key="2">
    <source>
        <dbReference type="ARBA" id="ARBA00008376"/>
    </source>
</evidence>
<dbReference type="AlphaFoldDB" id="A0A8H7ZY35"/>
<keyword evidence="8" id="KW-1185">Reference proteome</keyword>
<reference evidence="7 8" key="1">
    <citation type="journal article" name="Sci. Rep.">
        <title>Genome-scale phylogenetic analyses confirm Olpidium as the closest living zoosporic fungus to the non-flagellated, terrestrial fungi.</title>
        <authorList>
            <person name="Chang Y."/>
            <person name="Rochon D."/>
            <person name="Sekimoto S."/>
            <person name="Wang Y."/>
            <person name="Chovatia M."/>
            <person name="Sandor L."/>
            <person name="Salamov A."/>
            <person name="Grigoriev I.V."/>
            <person name="Stajich J.E."/>
            <person name="Spatafora J.W."/>
        </authorList>
    </citation>
    <scope>NUCLEOTIDE SEQUENCE [LARGE SCALE GENOMIC DNA]</scope>
    <source>
        <strain evidence="7">S191</strain>
    </source>
</reference>
<dbReference type="GO" id="GO:0005737">
    <property type="term" value="C:cytoplasm"/>
    <property type="evidence" value="ECO:0007669"/>
    <property type="project" value="UniProtKB-SubCell"/>
</dbReference>
<feature type="compositionally biased region" description="Basic residues" evidence="5">
    <location>
        <begin position="926"/>
        <end position="936"/>
    </location>
</feature>
<protein>
    <submittedName>
        <fullName evidence="7">Vinculin family-domain-containing protein</fullName>
    </submittedName>
</protein>
<dbReference type="Gene3D" id="1.20.120.810">
    <property type="entry name" value="Vinculin, Vh2 four-helix bundle"/>
    <property type="match status" value="2"/>
</dbReference>
<name>A0A8H7ZY35_9FUNG</name>
<dbReference type="Proteomes" id="UP000673691">
    <property type="component" value="Unassembled WGS sequence"/>
</dbReference>
<feature type="region of interest" description="Disordered" evidence="5">
    <location>
        <begin position="1"/>
        <end position="60"/>
    </location>
</feature>
<dbReference type="InterPro" id="IPR017997">
    <property type="entry name" value="Vinculin"/>
</dbReference>
<feature type="compositionally biased region" description="Basic and acidic residues" evidence="5">
    <location>
        <begin position="875"/>
        <end position="896"/>
    </location>
</feature>
<dbReference type="SUPFAM" id="SSF47220">
    <property type="entry name" value="alpha-catenin/vinculin-like"/>
    <property type="match status" value="2"/>
</dbReference>
<feature type="transmembrane region" description="Helical" evidence="6">
    <location>
        <begin position="1080"/>
        <end position="1099"/>
    </location>
</feature>
<evidence type="ECO:0000313" key="8">
    <source>
        <dbReference type="Proteomes" id="UP000673691"/>
    </source>
</evidence>
<organism evidence="7 8">
    <name type="scientific">Olpidium bornovanus</name>
    <dbReference type="NCBI Taxonomy" id="278681"/>
    <lineage>
        <taxon>Eukaryota</taxon>
        <taxon>Fungi</taxon>
        <taxon>Fungi incertae sedis</taxon>
        <taxon>Olpidiomycota</taxon>
        <taxon>Olpidiomycotina</taxon>
        <taxon>Olpidiomycetes</taxon>
        <taxon>Olpidiales</taxon>
        <taxon>Olpidiaceae</taxon>
        <taxon>Olpidium</taxon>
    </lineage>
</organism>
<keyword evidence="4" id="KW-0009">Actin-binding</keyword>
<feature type="compositionally biased region" description="Low complexity" evidence="5">
    <location>
        <begin position="898"/>
        <end position="908"/>
    </location>
</feature>
<evidence type="ECO:0000256" key="1">
    <source>
        <dbReference type="ARBA" id="ARBA00004496"/>
    </source>
</evidence>
<dbReference type="InterPro" id="IPR006077">
    <property type="entry name" value="Vinculin/catenin"/>
</dbReference>
<feature type="compositionally biased region" description="Basic residues" evidence="5">
    <location>
        <begin position="1"/>
        <end position="21"/>
    </location>
</feature>
<keyword evidence="6" id="KW-0472">Membrane</keyword>
<dbReference type="InterPro" id="IPR036723">
    <property type="entry name" value="Alpha-catenin/vinculin-like_sf"/>
</dbReference>